<dbReference type="InterPro" id="IPR045584">
    <property type="entry name" value="Pilin-like"/>
</dbReference>
<proteinExistence type="predicted"/>
<keyword evidence="3" id="KW-1185">Reference proteome</keyword>
<dbReference type="AlphaFoldDB" id="A0A6L5XPP2"/>
<feature type="transmembrane region" description="Helical" evidence="1">
    <location>
        <begin position="21"/>
        <end position="45"/>
    </location>
</feature>
<dbReference type="Proteomes" id="UP000477488">
    <property type="component" value="Unassembled WGS sequence"/>
</dbReference>
<keyword evidence="1" id="KW-0812">Transmembrane</keyword>
<dbReference type="Pfam" id="PF07963">
    <property type="entry name" value="N_methyl"/>
    <property type="match status" value="1"/>
</dbReference>
<comment type="caution">
    <text evidence="2">The sequence shown here is derived from an EMBL/GenBank/DDBJ whole genome shotgun (WGS) entry which is preliminary data.</text>
</comment>
<dbReference type="Gene3D" id="3.30.700.10">
    <property type="entry name" value="Glycoprotein, Type 4 Pilin"/>
    <property type="match status" value="1"/>
</dbReference>
<sequence>MPPTSGTRTCRLTAEAERARGFTLLELLVVLLIAGILLGIGIGAVSTGKNALSGAAQLLVTAALTARSRAMLCNAPVTLRLSPGALAVSGGPESLWEKEFPRGVEAVSVNSRPLAGGARSVVFQPLGLVREQVVVLRSDAAELSVYVPATGSPRVLEGRYTLERIRKEYL</sequence>
<evidence type="ECO:0000256" key="1">
    <source>
        <dbReference type="SAM" id="Phobius"/>
    </source>
</evidence>
<evidence type="ECO:0000313" key="3">
    <source>
        <dbReference type="Proteomes" id="UP000477488"/>
    </source>
</evidence>
<dbReference type="EMBL" id="VUMH01000022">
    <property type="protein sequence ID" value="MSS29102.1"/>
    <property type="molecule type" value="Genomic_DNA"/>
</dbReference>
<reference evidence="2 3" key="1">
    <citation type="submission" date="2019-09" db="EMBL/GenBank/DDBJ databases">
        <title>In-depth cultivation of the pig gut microbiome towards novel bacterial diversity and tailored functional studies.</title>
        <authorList>
            <person name="Wylensek D."/>
            <person name="Hitch T.C.A."/>
            <person name="Clavel T."/>
        </authorList>
    </citation>
    <scope>NUCLEOTIDE SEQUENCE [LARGE SCALE GENOMIC DNA]</scope>
    <source>
        <strain evidence="2 3">PG-178-WT-4</strain>
    </source>
</reference>
<keyword evidence="1" id="KW-1133">Transmembrane helix</keyword>
<protein>
    <submittedName>
        <fullName evidence="2">Prepilin-type N-terminal cleavage/methylation domain-containing protein</fullName>
    </submittedName>
</protein>
<accession>A0A6L5XPP2</accession>
<dbReference type="SUPFAM" id="SSF54523">
    <property type="entry name" value="Pili subunits"/>
    <property type="match status" value="1"/>
</dbReference>
<gene>
    <name evidence="2" type="ORF">FYJ44_13960</name>
</gene>
<dbReference type="NCBIfam" id="TIGR02532">
    <property type="entry name" value="IV_pilin_GFxxxE"/>
    <property type="match status" value="1"/>
</dbReference>
<keyword evidence="1" id="KW-0472">Membrane</keyword>
<dbReference type="InterPro" id="IPR012902">
    <property type="entry name" value="N_methyl_site"/>
</dbReference>
<name>A0A6L5XPP2_9BACT</name>
<evidence type="ECO:0000313" key="2">
    <source>
        <dbReference type="EMBL" id="MSS29102.1"/>
    </source>
</evidence>
<organism evidence="2 3">
    <name type="scientific">Desulfovibrio porci</name>
    <dbReference type="NCBI Taxonomy" id="2605782"/>
    <lineage>
        <taxon>Bacteria</taxon>
        <taxon>Pseudomonadati</taxon>
        <taxon>Thermodesulfobacteriota</taxon>
        <taxon>Desulfovibrionia</taxon>
        <taxon>Desulfovibrionales</taxon>
        <taxon>Desulfovibrionaceae</taxon>
        <taxon>Desulfovibrio</taxon>
    </lineage>
</organism>